<protein>
    <submittedName>
        <fullName evidence="8">Polysulfide reductase NrfD</fullName>
    </submittedName>
</protein>
<evidence type="ECO:0000256" key="4">
    <source>
        <dbReference type="ARBA" id="ARBA00022692"/>
    </source>
</evidence>
<sequence>MSFVHFVVDAVREMLRGSRAYWTWLGILAALFAFGALNYFGQLRDGLVVTGMSDQVSWGFYIANFAFLVGIAAAAVLLVIPAYIFHRKDVKSVVLLGEGMAVAAVIMAMLFVIVDIGRPDRAWHVIPFIGRFNFPSSLLAWDIVVLNGYLALNLLIPTYVHFSHYRGREPNLKLYFPVVVLAMFWAISIHTVTAFLFSSNSARPFWNVALLGPRFIASAFASGPALIILTLQVIRRVTDYPVSQSVIETLALIMAVAMQISLFFVGAEMFTDFYNDSRHAASMHYLFLGLDGFAGLRPWIWLAIALNLVAVAILSIHPLRRKALTLNIACVCGFVGIWLEKGMGLVIPGFIPTPLGEIFEYVPTAQEFSIAIGIWAFGFLLFTLLAKASIAIELGKVRASNAQRRDAMTSGPAVAAVAHPD</sequence>
<keyword evidence="5 7" id="KW-1133">Transmembrane helix</keyword>
<evidence type="ECO:0000256" key="3">
    <source>
        <dbReference type="ARBA" id="ARBA00022475"/>
    </source>
</evidence>
<evidence type="ECO:0000313" key="9">
    <source>
        <dbReference type="Proteomes" id="UP000807785"/>
    </source>
</evidence>
<feature type="transmembrane region" description="Helical" evidence="7">
    <location>
        <begin position="21"/>
        <end position="40"/>
    </location>
</feature>
<dbReference type="Pfam" id="PF03916">
    <property type="entry name" value="NrfD"/>
    <property type="match status" value="1"/>
</dbReference>
<dbReference type="Proteomes" id="UP000807785">
    <property type="component" value="Unassembled WGS sequence"/>
</dbReference>
<keyword evidence="3" id="KW-1003">Cell membrane</keyword>
<dbReference type="InterPro" id="IPR054823">
    <property type="entry name" value="DsrP-like"/>
</dbReference>
<dbReference type="PANTHER" id="PTHR43044:SF2">
    <property type="entry name" value="POLYSULPHIDE REDUCTASE NRFD"/>
    <property type="match status" value="1"/>
</dbReference>
<keyword evidence="6 7" id="KW-0472">Membrane</keyword>
<dbReference type="InterPro" id="IPR005614">
    <property type="entry name" value="NrfD-like"/>
</dbReference>
<feature type="transmembrane region" description="Helical" evidence="7">
    <location>
        <begin position="368"/>
        <end position="386"/>
    </location>
</feature>
<proteinExistence type="inferred from homology"/>
<evidence type="ECO:0000256" key="1">
    <source>
        <dbReference type="ARBA" id="ARBA00004651"/>
    </source>
</evidence>
<dbReference type="AlphaFoldDB" id="A0A9D7E4S9"/>
<feature type="transmembrane region" description="Helical" evidence="7">
    <location>
        <begin position="174"/>
        <end position="195"/>
    </location>
</feature>
<comment type="caution">
    <text evidence="8">The sequence shown here is derived from an EMBL/GenBank/DDBJ whole genome shotgun (WGS) entry which is preliminary data.</text>
</comment>
<dbReference type="NCBIfam" id="NF045798">
    <property type="entry name" value="DsrP"/>
    <property type="match status" value="1"/>
</dbReference>
<evidence type="ECO:0000256" key="6">
    <source>
        <dbReference type="ARBA" id="ARBA00023136"/>
    </source>
</evidence>
<dbReference type="EMBL" id="JADJEV010000004">
    <property type="protein sequence ID" value="MBK6974059.1"/>
    <property type="molecule type" value="Genomic_DNA"/>
</dbReference>
<comment type="subcellular location">
    <subcellularLocation>
        <location evidence="1">Cell membrane</location>
        <topology evidence="1">Multi-pass membrane protein</topology>
    </subcellularLocation>
</comment>
<dbReference type="PANTHER" id="PTHR43044">
    <property type="match status" value="1"/>
</dbReference>
<organism evidence="8 9">
    <name type="scientific">Candidatus Methylophosphatis roskildensis</name>
    <dbReference type="NCBI Taxonomy" id="2899263"/>
    <lineage>
        <taxon>Bacteria</taxon>
        <taxon>Pseudomonadati</taxon>
        <taxon>Pseudomonadota</taxon>
        <taxon>Betaproteobacteria</taxon>
        <taxon>Nitrosomonadales</taxon>
        <taxon>Sterolibacteriaceae</taxon>
        <taxon>Candidatus Methylophosphatis</taxon>
    </lineage>
</organism>
<gene>
    <name evidence="8" type="primary">nrfD</name>
    <name evidence="8" type="ORF">IPH26_14355</name>
</gene>
<feature type="transmembrane region" description="Helical" evidence="7">
    <location>
        <begin position="60"/>
        <end position="85"/>
    </location>
</feature>
<evidence type="ECO:0000256" key="7">
    <source>
        <dbReference type="SAM" id="Phobius"/>
    </source>
</evidence>
<comment type="similarity">
    <text evidence="2">Belongs to the NrfD family.</text>
</comment>
<dbReference type="GO" id="GO:0005886">
    <property type="term" value="C:plasma membrane"/>
    <property type="evidence" value="ECO:0007669"/>
    <property type="project" value="UniProtKB-SubCell"/>
</dbReference>
<feature type="transmembrane region" description="Helical" evidence="7">
    <location>
        <begin position="246"/>
        <end position="267"/>
    </location>
</feature>
<name>A0A9D7E4S9_9PROT</name>
<feature type="transmembrane region" description="Helical" evidence="7">
    <location>
        <begin position="138"/>
        <end position="162"/>
    </location>
</feature>
<keyword evidence="4 7" id="KW-0812">Transmembrane</keyword>
<feature type="transmembrane region" description="Helical" evidence="7">
    <location>
        <begin position="92"/>
        <end position="114"/>
    </location>
</feature>
<evidence type="ECO:0000313" key="8">
    <source>
        <dbReference type="EMBL" id="MBK6974059.1"/>
    </source>
</evidence>
<feature type="transmembrane region" description="Helical" evidence="7">
    <location>
        <begin position="299"/>
        <end position="316"/>
    </location>
</feature>
<dbReference type="Gene3D" id="1.20.1630.10">
    <property type="entry name" value="Formate dehydrogenase/DMSO reductase domain"/>
    <property type="match status" value="1"/>
</dbReference>
<feature type="transmembrane region" description="Helical" evidence="7">
    <location>
        <begin position="323"/>
        <end position="339"/>
    </location>
</feature>
<evidence type="ECO:0000256" key="2">
    <source>
        <dbReference type="ARBA" id="ARBA00008929"/>
    </source>
</evidence>
<reference evidence="9" key="1">
    <citation type="journal article" date="2021" name="Nat. Commun.">
        <title>Connecting structure to function with the recovery of over 1000 high-quality metagenome-assembled genomes from activated sludge using long-read sequencing.</title>
        <authorList>
            <person name="Singleton C.M."/>
            <person name="Petriglieri F."/>
            <person name="Kristensen J.M."/>
            <person name="Kirkegaard R.H."/>
            <person name="Michaelsen T.Y."/>
            <person name="Andersen M.H."/>
            <person name="Kondrotaite Z."/>
            <person name="Karst S.M."/>
            <person name="Dueholm M.S."/>
            <person name="Nielsen P.H."/>
            <person name="Albertsen M."/>
        </authorList>
    </citation>
    <scope>NUCLEOTIDE SEQUENCE [LARGE SCALE GENOMIC DNA]</scope>
</reference>
<evidence type="ECO:0000256" key="5">
    <source>
        <dbReference type="ARBA" id="ARBA00022989"/>
    </source>
</evidence>
<accession>A0A9D7E4S9</accession>
<feature type="transmembrane region" description="Helical" evidence="7">
    <location>
        <begin position="215"/>
        <end position="234"/>
    </location>
</feature>